<accession>A0A0D7AWX3</accession>
<gene>
    <name evidence="1" type="ORF">CYLTODRAFT_458753</name>
</gene>
<dbReference type="AlphaFoldDB" id="A0A0D7AWX3"/>
<sequence length="392" mass="44592">MYANRYKKGWDRYPVHPIFPLDKLSTMYSESDSHIDFFVQHGESDRRSLLYGLADACTASLSAPECGPKRCWRFYTGVQDILETSVAYLDGLRATHPYFFTASLRFVTSPLGLSNDDGLNAVGKAAAFCTCPNDGNFWVHQSCEEGEIIDVDPAHCAEKVYGALLWISLAGISDITVESDGTFTFGSRDACFENLERCAREQLELTGNMPWPRNRLDILVNSPHHIVDSLWHCFRRFNSTNRAHSLSLLWFFLCIDDSHDSDFSRCLALIPDFPILAVEHIQLTVDYYTKDDGTKTPKESEIHSENLLTIIWMLSEVVKTIIFAKDEQSSTAITMKAVWRQYGMDIVCALLNCVEVYKEYGRAEGHAWFKAHEEKPFEHTTAQIVDGLFYLK</sequence>
<proteinExistence type="predicted"/>
<organism evidence="1 2">
    <name type="scientific">Cylindrobasidium torrendii FP15055 ss-10</name>
    <dbReference type="NCBI Taxonomy" id="1314674"/>
    <lineage>
        <taxon>Eukaryota</taxon>
        <taxon>Fungi</taxon>
        <taxon>Dikarya</taxon>
        <taxon>Basidiomycota</taxon>
        <taxon>Agaricomycotina</taxon>
        <taxon>Agaricomycetes</taxon>
        <taxon>Agaricomycetidae</taxon>
        <taxon>Agaricales</taxon>
        <taxon>Marasmiineae</taxon>
        <taxon>Physalacriaceae</taxon>
        <taxon>Cylindrobasidium</taxon>
    </lineage>
</organism>
<reference evidence="1 2" key="1">
    <citation type="journal article" date="2015" name="Fungal Genet. Biol.">
        <title>Evolution of novel wood decay mechanisms in Agaricales revealed by the genome sequences of Fistulina hepatica and Cylindrobasidium torrendii.</title>
        <authorList>
            <person name="Floudas D."/>
            <person name="Held B.W."/>
            <person name="Riley R."/>
            <person name="Nagy L.G."/>
            <person name="Koehler G."/>
            <person name="Ransdell A.S."/>
            <person name="Younus H."/>
            <person name="Chow J."/>
            <person name="Chiniquy J."/>
            <person name="Lipzen A."/>
            <person name="Tritt A."/>
            <person name="Sun H."/>
            <person name="Haridas S."/>
            <person name="LaButti K."/>
            <person name="Ohm R.A."/>
            <person name="Kues U."/>
            <person name="Blanchette R.A."/>
            <person name="Grigoriev I.V."/>
            <person name="Minto R.E."/>
            <person name="Hibbett D.S."/>
        </authorList>
    </citation>
    <scope>NUCLEOTIDE SEQUENCE [LARGE SCALE GENOMIC DNA]</scope>
    <source>
        <strain evidence="1 2">FP15055 ss-10</strain>
    </source>
</reference>
<evidence type="ECO:0000313" key="1">
    <source>
        <dbReference type="EMBL" id="KIY62707.1"/>
    </source>
</evidence>
<name>A0A0D7AWX3_9AGAR</name>
<protein>
    <submittedName>
        <fullName evidence="1">Uncharacterized protein</fullName>
    </submittedName>
</protein>
<evidence type="ECO:0000313" key="2">
    <source>
        <dbReference type="Proteomes" id="UP000054007"/>
    </source>
</evidence>
<dbReference type="EMBL" id="KN880755">
    <property type="protein sequence ID" value="KIY62707.1"/>
    <property type="molecule type" value="Genomic_DNA"/>
</dbReference>
<dbReference type="Proteomes" id="UP000054007">
    <property type="component" value="Unassembled WGS sequence"/>
</dbReference>
<keyword evidence="2" id="KW-1185">Reference proteome</keyword>